<dbReference type="AlphaFoldDB" id="A0A6H2HBI0"/>
<dbReference type="Proteomes" id="UP000502041">
    <property type="component" value="Chromosome"/>
</dbReference>
<evidence type="ECO:0000313" key="2">
    <source>
        <dbReference type="Proteomes" id="UP000502041"/>
    </source>
</evidence>
<dbReference type="InterPro" id="IPR012863">
    <property type="entry name" value="DUF1636"/>
</dbReference>
<organism evidence="1 2">
    <name type="scientific">Polaromonas vacuolata</name>
    <dbReference type="NCBI Taxonomy" id="37448"/>
    <lineage>
        <taxon>Bacteria</taxon>
        <taxon>Pseudomonadati</taxon>
        <taxon>Pseudomonadota</taxon>
        <taxon>Betaproteobacteria</taxon>
        <taxon>Burkholderiales</taxon>
        <taxon>Comamonadaceae</taxon>
        <taxon>Polaromonas</taxon>
    </lineage>
</organism>
<keyword evidence="2" id="KW-1185">Reference proteome</keyword>
<dbReference type="RefSeq" id="WP_168922784.1">
    <property type="nucleotide sequence ID" value="NZ_CP051461.1"/>
</dbReference>
<dbReference type="EMBL" id="CP051461">
    <property type="protein sequence ID" value="QJC57238.1"/>
    <property type="molecule type" value="Genomic_DNA"/>
</dbReference>
<protein>
    <recommendedName>
        <fullName evidence="3">Metal-binding protein</fullName>
    </recommendedName>
</protein>
<accession>A0A6H2HBI0</accession>
<name>A0A6H2HBI0_9BURK</name>
<gene>
    <name evidence="1" type="ORF">HC248_02559</name>
</gene>
<sequence>MNELLSITPKIGTAPAAVITEVIVCTTCRPAGVPRDQPAHGAALFEAVQIAAWDIEPAQLANLRIRGVECMTGCNRACTVTFQAQGKHLYYFGDLVADTETAEHILACAQLHAGTLDGTLLRNDRPARLRNGILARIPPLAA</sequence>
<reference evidence="1 2" key="1">
    <citation type="submission" date="2020-04" db="EMBL/GenBank/DDBJ databases">
        <title>Complete genome of a Psychrophilic, Marine, Gas Vacuolate Bacterium Polaromonas vacuolata KCTC 22033T.</title>
        <authorList>
            <person name="Hwang K."/>
            <person name="Kim K.M."/>
        </authorList>
    </citation>
    <scope>NUCLEOTIDE SEQUENCE [LARGE SCALE GENOMIC DNA]</scope>
    <source>
        <strain evidence="1 2">KCTC 22033</strain>
    </source>
</reference>
<evidence type="ECO:0000313" key="1">
    <source>
        <dbReference type="EMBL" id="QJC57238.1"/>
    </source>
</evidence>
<dbReference type="Pfam" id="PF07845">
    <property type="entry name" value="DUF1636"/>
    <property type="match status" value="1"/>
</dbReference>
<dbReference type="KEGG" id="pvac:HC248_02559"/>
<evidence type="ECO:0008006" key="3">
    <source>
        <dbReference type="Google" id="ProtNLM"/>
    </source>
</evidence>
<proteinExistence type="predicted"/>